<dbReference type="PRINTS" id="PR00153">
    <property type="entry name" value="CSAPPISMRASE"/>
</dbReference>
<evidence type="ECO:0000256" key="2">
    <source>
        <dbReference type="ARBA" id="ARBA00022574"/>
    </source>
</evidence>
<dbReference type="FunFam" id="2.40.100.10:FF:000003">
    <property type="entry name" value="Peptidylprolyl isomerase domain and WD repeat-containing 1"/>
    <property type="match status" value="1"/>
</dbReference>
<dbReference type="Proteomes" id="UP000031668">
    <property type="component" value="Unassembled WGS sequence"/>
</dbReference>
<keyword evidence="3" id="KW-0677">Repeat</keyword>
<sequence>MRILKNDIVSKMSAIYSTRNQRKTKLRLLQSFLLFFTQAGTTKALPTSAILHTSMGDIFIELYPKECPKAVENFTTHAKNNYYNDHIFHRVIRQFIIQTGDPNADGTGGESIWGREFEDEFHPKLKHDRAYCLSMANAGPCTNGSQFFITVAPTPWLDNKHTMFGRVVKGMEVALSISQVLTNDATDRPIEDVKIVSITVK</sequence>
<dbReference type="PANTHER" id="PTHR45625:SF4">
    <property type="entry name" value="PEPTIDYLPROLYL ISOMERASE DOMAIN AND WD REPEAT-CONTAINING PROTEIN 1"/>
    <property type="match status" value="1"/>
</dbReference>
<evidence type="ECO:0000313" key="8">
    <source>
        <dbReference type="EMBL" id="KII73503.1"/>
    </source>
</evidence>
<comment type="caution">
    <text evidence="8">The sequence shown here is derived from an EMBL/GenBank/DDBJ whole genome shotgun (WGS) entry which is preliminary data.</text>
</comment>
<dbReference type="EMBL" id="JWZT01000800">
    <property type="protein sequence ID" value="KII73503.1"/>
    <property type="molecule type" value="Genomic_DNA"/>
</dbReference>
<dbReference type="InterPro" id="IPR029000">
    <property type="entry name" value="Cyclophilin-like_dom_sf"/>
</dbReference>
<dbReference type="OMA" id="CGYTRFG"/>
<reference evidence="8 9" key="1">
    <citation type="journal article" date="2014" name="Genome Biol. Evol.">
        <title>The genome of the myxosporean Thelohanellus kitauei shows adaptations to nutrient acquisition within its fish host.</title>
        <authorList>
            <person name="Yang Y."/>
            <person name="Xiong J."/>
            <person name="Zhou Z."/>
            <person name="Huo F."/>
            <person name="Miao W."/>
            <person name="Ran C."/>
            <person name="Liu Y."/>
            <person name="Zhang J."/>
            <person name="Feng J."/>
            <person name="Wang M."/>
            <person name="Wang M."/>
            <person name="Wang L."/>
            <person name="Yao B."/>
        </authorList>
    </citation>
    <scope>NUCLEOTIDE SEQUENCE [LARGE SCALE GENOMIC DNA]</scope>
    <source>
        <strain evidence="8">Wuqing</strain>
    </source>
</reference>
<dbReference type="AlphaFoldDB" id="A0A0C2JVQ2"/>
<comment type="similarity">
    <text evidence="6">Belongs to the cyclophilin-type PPIase family.</text>
</comment>
<dbReference type="Pfam" id="PF00160">
    <property type="entry name" value="Pro_isomerase"/>
    <property type="match status" value="1"/>
</dbReference>
<name>A0A0C2JVQ2_THEKT</name>
<dbReference type="EC" id="5.2.1.8" evidence="6"/>
<organism evidence="8 9">
    <name type="scientific">Thelohanellus kitauei</name>
    <name type="common">Myxosporean</name>
    <dbReference type="NCBI Taxonomy" id="669202"/>
    <lineage>
        <taxon>Eukaryota</taxon>
        <taxon>Metazoa</taxon>
        <taxon>Cnidaria</taxon>
        <taxon>Myxozoa</taxon>
        <taxon>Myxosporea</taxon>
        <taxon>Bivalvulida</taxon>
        <taxon>Platysporina</taxon>
        <taxon>Myxobolidae</taxon>
        <taxon>Thelohanellus</taxon>
    </lineage>
</organism>
<proteinExistence type="inferred from homology"/>
<dbReference type="OrthoDB" id="5916692at2759"/>
<evidence type="ECO:0000256" key="6">
    <source>
        <dbReference type="RuleBase" id="RU363019"/>
    </source>
</evidence>
<evidence type="ECO:0000313" key="9">
    <source>
        <dbReference type="Proteomes" id="UP000031668"/>
    </source>
</evidence>
<comment type="catalytic activity">
    <reaction evidence="1 6">
        <text>[protein]-peptidylproline (omega=180) = [protein]-peptidylproline (omega=0)</text>
        <dbReference type="Rhea" id="RHEA:16237"/>
        <dbReference type="Rhea" id="RHEA-COMP:10747"/>
        <dbReference type="Rhea" id="RHEA-COMP:10748"/>
        <dbReference type="ChEBI" id="CHEBI:83833"/>
        <dbReference type="ChEBI" id="CHEBI:83834"/>
        <dbReference type="EC" id="5.2.1.8"/>
    </reaction>
</comment>
<dbReference type="PROSITE" id="PS50072">
    <property type="entry name" value="CSA_PPIASE_2"/>
    <property type="match status" value="1"/>
</dbReference>
<dbReference type="CDD" id="cd01927">
    <property type="entry name" value="cyclophilin_WD40"/>
    <property type="match status" value="1"/>
</dbReference>
<keyword evidence="5 6" id="KW-0413">Isomerase</keyword>
<dbReference type="SUPFAM" id="SSF50891">
    <property type="entry name" value="Cyclophilin-like"/>
    <property type="match status" value="1"/>
</dbReference>
<keyword evidence="2" id="KW-0853">WD repeat</keyword>
<evidence type="ECO:0000259" key="7">
    <source>
        <dbReference type="PROSITE" id="PS50072"/>
    </source>
</evidence>
<dbReference type="GO" id="GO:0005634">
    <property type="term" value="C:nucleus"/>
    <property type="evidence" value="ECO:0007669"/>
    <property type="project" value="UniProtKB-ARBA"/>
</dbReference>
<evidence type="ECO:0000256" key="1">
    <source>
        <dbReference type="ARBA" id="ARBA00000971"/>
    </source>
</evidence>
<dbReference type="PANTHER" id="PTHR45625">
    <property type="entry name" value="PEPTIDYL-PROLYL CIS-TRANS ISOMERASE-RELATED"/>
    <property type="match status" value="1"/>
</dbReference>
<dbReference type="Gene3D" id="2.40.100.10">
    <property type="entry name" value="Cyclophilin-like"/>
    <property type="match status" value="1"/>
</dbReference>
<gene>
    <name evidence="8" type="ORF">RF11_00096</name>
</gene>
<dbReference type="GO" id="GO:0003755">
    <property type="term" value="F:peptidyl-prolyl cis-trans isomerase activity"/>
    <property type="evidence" value="ECO:0007669"/>
    <property type="project" value="UniProtKB-UniRule"/>
</dbReference>
<keyword evidence="9" id="KW-1185">Reference proteome</keyword>
<evidence type="ECO:0000256" key="5">
    <source>
        <dbReference type="ARBA" id="ARBA00023235"/>
    </source>
</evidence>
<keyword evidence="4 6" id="KW-0697">Rotamase</keyword>
<feature type="domain" description="PPIase cyclophilin-type" evidence="7">
    <location>
        <begin position="45"/>
        <end position="200"/>
    </location>
</feature>
<dbReference type="InterPro" id="IPR002130">
    <property type="entry name" value="Cyclophilin-type_PPIase_dom"/>
</dbReference>
<evidence type="ECO:0000256" key="3">
    <source>
        <dbReference type="ARBA" id="ARBA00022737"/>
    </source>
</evidence>
<comment type="function">
    <text evidence="6">PPIases accelerate the folding of proteins. It catalyzes the cis-trans isomerization of proline imidic peptide bonds in oligopeptides.</text>
</comment>
<evidence type="ECO:0000256" key="4">
    <source>
        <dbReference type="ARBA" id="ARBA00023110"/>
    </source>
</evidence>
<protein>
    <recommendedName>
        <fullName evidence="6">Peptidyl-prolyl cis-trans isomerase</fullName>
        <shortName evidence="6">PPIase</shortName>
        <ecNumber evidence="6">5.2.1.8</ecNumber>
    </recommendedName>
</protein>
<dbReference type="InterPro" id="IPR044666">
    <property type="entry name" value="Cyclophilin_A-like"/>
</dbReference>
<accession>A0A0C2JVQ2</accession>